<sequence length="412" mass="44973">MKRPCSGLLLFICLGAQADVVQITAEFAPDPARPNINEFKNTTPDSGYCAENPSSCDGTGGFDKLFSIESSIDVQSINPIPANHSNPRQGAMFNISAAQWRDVPVQDDQGRPAMVQVRIAGVGGRYRLSRRVQELIGREDLPVSTSHSRLWDTGDWGIAPRPCETGRAGAGLTDTDFAFFWGTSVLGTCATKARFDIPGFSYLRLNFAYQIRTPDPLKMAPGTYTGSTLYRLGPGADFDMGDNMLASPDTLQLDFTLTVNHVLAVEIPPGGNQVQLVPHGGWQAWLQRNRRPERIFRDQTFNIWTSTPFKMQLSCATNLGNTCALQDAAGNQVPVDVAVTLPHGLVRNGQSVVNQPLRLDGQGTERFEPNVYVARKPGVVHFSVAQEGVKQMLDSGSDKFAGDVTVIWDSEI</sequence>
<name>A0A1H1ZLB7_9PSED</name>
<organism evidence="2 3">
    <name type="scientific">Pseudomonas prosekii</name>
    <dbReference type="NCBI Taxonomy" id="1148509"/>
    <lineage>
        <taxon>Bacteria</taxon>
        <taxon>Pseudomonadati</taxon>
        <taxon>Pseudomonadota</taxon>
        <taxon>Gammaproteobacteria</taxon>
        <taxon>Pseudomonadales</taxon>
        <taxon>Pseudomonadaceae</taxon>
        <taxon>Pseudomonas</taxon>
    </lineage>
</organism>
<dbReference type="Proteomes" id="UP000198481">
    <property type="component" value="Chromosome I"/>
</dbReference>
<gene>
    <name evidence="2" type="ORF">SAMN05216222_3978</name>
</gene>
<evidence type="ECO:0000313" key="2">
    <source>
        <dbReference type="EMBL" id="SDT34443.1"/>
    </source>
</evidence>
<accession>A0A1H1ZLB7</accession>
<dbReference type="STRING" id="1148509.SAMN05216222_3978"/>
<keyword evidence="1" id="KW-0732">Signal</keyword>
<evidence type="ECO:0000256" key="1">
    <source>
        <dbReference type="SAM" id="SignalP"/>
    </source>
</evidence>
<feature type="chain" id="PRO_5009267832" description="Fimbrial protein" evidence="1">
    <location>
        <begin position="19"/>
        <end position="412"/>
    </location>
</feature>
<feature type="signal peptide" evidence="1">
    <location>
        <begin position="1"/>
        <end position="18"/>
    </location>
</feature>
<dbReference type="AlphaFoldDB" id="A0A1H1ZLB7"/>
<evidence type="ECO:0008006" key="4">
    <source>
        <dbReference type="Google" id="ProtNLM"/>
    </source>
</evidence>
<dbReference type="EMBL" id="LT629762">
    <property type="protein sequence ID" value="SDT34443.1"/>
    <property type="molecule type" value="Genomic_DNA"/>
</dbReference>
<evidence type="ECO:0000313" key="3">
    <source>
        <dbReference type="Proteomes" id="UP000198481"/>
    </source>
</evidence>
<dbReference type="RefSeq" id="WP_092278546.1">
    <property type="nucleotide sequence ID" value="NZ_LT629762.1"/>
</dbReference>
<proteinExistence type="predicted"/>
<protein>
    <recommendedName>
        <fullName evidence="4">Fimbrial protein</fullName>
    </recommendedName>
</protein>
<reference evidence="3" key="1">
    <citation type="submission" date="2016-10" db="EMBL/GenBank/DDBJ databases">
        <authorList>
            <person name="Varghese N."/>
            <person name="Submissions S."/>
        </authorList>
    </citation>
    <scope>NUCLEOTIDE SEQUENCE [LARGE SCALE GENOMIC DNA]</scope>
    <source>
        <strain evidence="3">LMG 26867</strain>
    </source>
</reference>